<proteinExistence type="predicted"/>
<feature type="region of interest" description="Disordered" evidence="2">
    <location>
        <begin position="1"/>
        <end position="27"/>
    </location>
</feature>
<name>A0A3L8PJY6_9ACTN</name>
<dbReference type="Pfam" id="PF07859">
    <property type="entry name" value="Abhydrolase_3"/>
    <property type="match status" value="1"/>
</dbReference>
<dbReference type="SUPFAM" id="SSF53474">
    <property type="entry name" value="alpha/beta-Hydrolases"/>
    <property type="match status" value="1"/>
</dbReference>
<dbReference type="Gene3D" id="3.40.50.1820">
    <property type="entry name" value="alpha/beta hydrolase"/>
    <property type="match status" value="1"/>
</dbReference>
<dbReference type="Proteomes" id="UP000282515">
    <property type="component" value="Unassembled WGS sequence"/>
</dbReference>
<accession>A0A3L8PJY6</accession>
<dbReference type="GO" id="GO:0016787">
    <property type="term" value="F:hydrolase activity"/>
    <property type="evidence" value="ECO:0007669"/>
    <property type="project" value="UniProtKB-KW"/>
</dbReference>
<evidence type="ECO:0000256" key="2">
    <source>
        <dbReference type="SAM" id="MobiDB-lite"/>
    </source>
</evidence>
<organism evidence="4 5">
    <name type="scientific">Aeromicrobium phragmitis</name>
    <dbReference type="NCBI Taxonomy" id="2478914"/>
    <lineage>
        <taxon>Bacteria</taxon>
        <taxon>Bacillati</taxon>
        <taxon>Actinomycetota</taxon>
        <taxon>Actinomycetes</taxon>
        <taxon>Propionibacteriales</taxon>
        <taxon>Nocardioidaceae</taxon>
        <taxon>Aeromicrobium</taxon>
    </lineage>
</organism>
<keyword evidence="1 4" id="KW-0378">Hydrolase</keyword>
<feature type="domain" description="Alpha/beta hydrolase fold-3" evidence="3">
    <location>
        <begin position="123"/>
        <end position="341"/>
    </location>
</feature>
<reference evidence="4 5" key="1">
    <citation type="submission" date="2018-10" db="EMBL/GenBank/DDBJ databases">
        <title>Aeromicrobium sp. 9W16Y-2 whole genome shotgun sequence.</title>
        <authorList>
            <person name="Li F."/>
        </authorList>
    </citation>
    <scope>NUCLEOTIDE SEQUENCE [LARGE SCALE GENOMIC DNA]</scope>
    <source>
        <strain evidence="4 5">9W16Y-2</strain>
    </source>
</reference>
<keyword evidence="5" id="KW-1185">Reference proteome</keyword>
<sequence length="375" mass="40047">MTTTHNPSLPVQPGRVSSPDRTPSTDPRFFPEMLAGLRAVGLDGVSTPPPVAATDALDTVLAAVGAAHAGFQALYDAIPLDRIAEPAGRPVEHSNETIVGTDGNAIKLHIFRPSDVDAPLPGVVYSHGGGMTILTADNPVHRQWCTDLAAAGSVVIMVDFRNAWTAEAHHPFPAGLEDCFAGAIWAHEHRNELGLSSVVLQGESGGGNLAIATAMLAKKRGHPDVVDGVYASVPYISGAYGWPRERRIAELPSLVENDGYFVETSMMDLLVRAYDPDGAHREDPIAWPYFASEDDVRGLPPFVVSVNELDPLRDEGIAFARTLARAGVEVSARMNLGIVHGSEMIFRHALGPAHESAIRDIVGFAADRSRVARGR</sequence>
<dbReference type="AlphaFoldDB" id="A0A3L8PJY6"/>
<protein>
    <submittedName>
        <fullName evidence="4">Alpha/beta hydrolase</fullName>
    </submittedName>
</protein>
<dbReference type="InterPro" id="IPR013094">
    <property type="entry name" value="AB_hydrolase_3"/>
</dbReference>
<dbReference type="InterPro" id="IPR050300">
    <property type="entry name" value="GDXG_lipolytic_enzyme"/>
</dbReference>
<dbReference type="InterPro" id="IPR029058">
    <property type="entry name" value="AB_hydrolase_fold"/>
</dbReference>
<evidence type="ECO:0000313" key="5">
    <source>
        <dbReference type="Proteomes" id="UP000282515"/>
    </source>
</evidence>
<dbReference type="PANTHER" id="PTHR48081:SF8">
    <property type="entry name" value="ALPHA_BETA HYDROLASE FOLD-3 DOMAIN-CONTAINING PROTEIN-RELATED"/>
    <property type="match status" value="1"/>
</dbReference>
<dbReference type="OrthoDB" id="3181909at2"/>
<comment type="caution">
    <text evidence="4">The sequence shown here is derived from an EMBL/GenBank/DDBJ whole genome shotgun (WGS) entry which is preliminary data.</text>
</comment>
<evidence type="ECO:0000259" key="3">
    <source>
        <dbReference type="Pfam" id="PF07859"/>
    </source>
</evidence>
<dbReference type="EMBL" id="RDBF01000006">
    <property type="protein sequence ID" value="RLV55667.1"/>
    <property type="molecule type" value="Genomic_DNA"/>
</dbReference>
<evidence type="ECO:0000256" key="1">
    <source>
        <dbReference type="ARBA" id="ARBA00022801"/>
    </source>
</evidence>
<evidence type="ECO:0000313" key="4">
    <source>
        <dbReference type="EMBL" id="RLV55667.1"/>
    </source>
</evidence>
<gene>
    <name evidence="4" type="ORF">D9V41_09360</name>
</gene>
<dbReference type="PANTHER" id="PTHR48081">
    <property type="entry name" value="AB HYDROLASE SUPERFAMILY PROTEIN C4A8.06C"/>
    <property type="match status" value="1"/>
</dbReference>